<evidence type="ECO:0000313" key="18">
    <source>
        <dbReference type="EMBL" id="WLD30034.1"/>
    </source>
</evidence>
<dbReference type="GO" id="GO:0005198">
    <property type="term" value="F:structural molecule activity"/>
    <property type="evidence" value="ECO:0007669"/>
    <property type="project" value="InterPro"/>
</dbReference>
<dbReference type="InterPro" id="IPR000942">
    <property type="entry name" value="Gemini_AL2"/>
</dbReference>
<dbReference type="GO" id="GO:0019028">
    <property type="term" value="C:viral capsid"/>
    <property type="evidence" value="ECO:0007669"/>
    <property type="project" value="InterPro"/>
</dbReference>
<keyword evidence="6" id="KW-0597">Phosphoprotein</keyword>
<keyword evidence="11 17" id="KW-0863">Zinc-finger</keyword>
<keyword evidence="5 17" id="KW-0941">Suppressor of RNA silencing</keyword>
<proteinExistence type="inferred from homology"/>
<dbReference type="GO" id="GO:0052170">
    <property type="term" value="P:symbiont-mediated suppression of host innate immune response"/>
    <property type="evidence" value="ECO:0007669"/>
    <property type="project" value="UniProtKB-KW"/>
</dbReference>
<gene>
    <name evidence="18" type="primary">AL2</name>
</gene>
<evidence type="ECO:0000256" key="8">
    <source>
        <dbReference type="ARBA" id="ARBA00022581"/>
    </source>
</evidence>
<reference evidence="18" key="1">
    <citation type="submission" date="2023-04" db="EMBL/GenBank/DDBJ databases">
        <title>Two new begomo-like viruses infecting orchids of genus Spathoglottis.</title>
        <authorList>
            <person name="Isidorio-Silva J.G."/>
            <person name="Melo F.F.S."/>
            <person name="Boiteux L.S."/>
            <person name="Pereira-Carvalho R.C."/>
        </authorList>
    </citation>
    <scope>NUCLEOTIDE SEQUENCE</scope>
    <source>
        <strain evidence="18">JIOP09LVV</strain>
    </source>
</reference>
<dbReference type="GO" id="GO:0008270">
    <property type="term" value="F:zinc ion binding"/>
    <property type="evidence" value="ECO:0007669"/>
    <property type="project" value="UniProtKB-KW"/>
</dbReference>
<comment type="similarity">
    <text evidence="3 17">Belongs to the geminiviridae transcriptional activator protein family.</text>
</comment>
<evidence type="ECO:0000256" key="15">
    <source>
        <dbReference type="ARBA" id="ARBA00023200"/>
    </source>
</evidence>
<dbReference type="GO" id="GO:0042025">
    <property type="term" value="C:host cell nucleus"/>
    <property type="evidence" value="ECO:0007669"/>
    <property type="project" value="UniProtKB-SubCell"/>
</dbReference>
<keyword evidence="15 17" id="KW-1035">Host cytoplasm</keyword>
<dbReference type="EMBL" id="OQ791968">
    <property type="protein sequence ID" value="WLD30034.1"/>
    <property type="molecule type" value="Genomic_DNA"/>
</dbReference>
<dbReference type="PRINTS" id="PR00230">
    <property type="entry name" value="GEMCOATAL2"/>
</dbReference>
<comment type="subcellular location">
    <subcellularLocation>
        <location evidence="2 17">Host cytoplasm</location>
    </subcellularLocation>
    <subcellularLocation>
        <location evidence="1 17">Host nucleus</location>
    </subcellularLocation>
</comment>
<evidence type="ECO:0000256" key="16">
    <source>
        <dbReference type="ARBA" id="ARBA00023280"/>
    </source>
</evidence>
<evidence type="ECO:0000256" key="12">
    <source>
        <dbReference type="ARBA" id="ARBA00022833"/>
    </source>
</evidence>
<evidence type="ECO:0000256" key="7">
    <source>
        <dbReference type="ARBA" id="ARBA00022562"/>
    </source>
</evidence>
<keyword evidence="8 17" id="KW-0945">Host-virus interaction</keyword>
<accession>A0AA49QBH1</accession>
<evidence type="ECO:0000256" key="4">
    <source>
        <dbReference type="ARBA" id="ARBA00014388"/>
    </source>
</evidence>
<evidence type="ECO:0000256" key="14">
    <source>
        <dbReference type="ARBA" id="ARBA00023159"/>
    </source>
</evidence>
<organism evidence="18">
    <name type="scientific">Begomovirus spathoglottis 2</name>
    <dbReference type="NCBI Taxonomy" id="3064731"/>
    <lineage>
        <taxon>Viruses</taxon>
        <taxon>Monodnaviria</taxon>
        <taxon>Shotokuvirae</taxon>
        <taxon>Cressdnaviricota</taxon>
        <taxon>Repensiviricetes</taxon>
        <taxon>Geplafuvirales</taxon>
        <taxon>Geminiviridae</taxon>
        <taxon>Begomovirus</taxon>
    </lineage>
</organism>
<evidence type="ECO:0000256" key="10">
    <source>
        <dbReference type="ARBA" id="ARBA00022723"/>
    </source>
</evidence>
<evidence type="ECO:0000256" key="11">
    <source>
        <dbReference type="ARBA" id="ARBA00022771"/>
    </source>
</evidence>
<comment type="function">
    <text evidence="17">Strong activator of the late viral genes promoters. Acts as a suppressor of RNA-mediated gene silencing, also known as post-transcriptional gene silencing (PTGS), a mechanism of plant viral defense that limits the accumulation of viral RNAs. Also suppresses the host basal defense by interacting with and inhibiting SNF1 kinase, a key regulator of cell metabolism implicated in innate antiviral defense. Determines pathogenicity.</text>
</comment>
<keyword evidence="12 17" id="KW-0862">Zinc</keyword>
<evidence type="ECO:0000256" key="6">
    <source>
        <dbReference type="ARBA" id="ARBA00022553"/>
    </source>
</evidence>
<dbReference type="GO" id="GO:0003677">
    <property type="term" value="F:DNA binding"/>
    <property type="evidence" value="ECO:0007669"/>
    <property type="project" value="UniProtKB-KW"/>
</dbReference>
<evidence type="ECO:0000256" key="1">
    <source>
        <dbReference type="ARBA" id="ARBA00004147"/>
    </source>
</evidence>
<keyword evidence="7 17" id="KW-1048">Host nucleus</keyword>
<comment type="subunit">
    <text evidence="17">Monomer. Homodimer. Homooligomer. Self-interaction correlates with nuclear localization and efficient activation of transcription.</text>
</comment>
<evidence type="ECO:0000256" key="13">
    <source>
        <dbReference type="ARBA" id="ARBA00023125"/>
    </source>
</evidence>
<comment type="domain">
    <text evidence="17">The zinc finger and the transactivation region are involved in PTGS suppression.</text>
</comment>
<evidence type="ECO:0000256" key="9">
    <source>
        <dbReference type="ARBA" id="ARBA00022632"/>
    </source>
</evidence>
<keyword evidence="16" id="KW-0899">Viral immunoevasion</keyword>
<sequence length="148" mass="16508">MQTSSSSNGPCTQISNGYSLLAPQKVIHKAAKHSKLRRRRLNLNCNCIVYQHPTCLEHGFSHRGVTYIGQTEFRRICLGTEAQKETSHIPELSSQRPGCISCEDMAISVSQTPASTPNRNSNISIWNGHCDLWDALFQTDSDLSKPTY</sequence>
<evidence type="ECO:0000256" key="5">
    <source>
        <dbReference type="ARBA" id="ARBA00022463"/>
    </source>
</evidence>
<name>A0AA49QBH1_9GEMI</name>
<keyword evidence="9" id="KW-1090">Inhibition of host innate immune response by virus</keyword>
<keyword evidence="10 17" id="KW-0479">Metal-binding</keyword>
<evidence type="ECO:0000256" key="17">
    <source>
        <dbReference type="RuleBase" id="RU363028"/>
    </source>
</evidence>
<evidence type="ECO:0000256" key="3">
    <source>
        <dbReference type="ARBA" id="ARBA00007672"/>
    </source>
</evidence>
<evidence type="ECO:0000256" key="2">
    <source>
        <dbReference type="ARBA" id="ARBA00004192"/>
    </source>
</evidence>
<keyword evidence="13 17" id="KW-0238">DNA-binding</keyword>
<dbReference type="GO" id="GO:0030430">
    <property type="term" value="C:host cell cytoplasm"/>
    <property type="evidence" value="ECO:0007669"/>
    <property type="project" value="UniProtKB-SubCell"/>
</dbReference>
<protein>
    <recommendedName>
        <fullName evidence="4 17">Transcriptional activator protein</fullName>
        <shortName evidence="17">TrAP</shortName>
    </recommendedName>
</protein>
<dbReference type="Pfam" id="PF01440">
    <property type="entry name" value="Gemini_AL2"/>
    <property type="match status" value="1"/>
</dbReference>
<keyword evidence="14 17" id="KW-0010">Activator</keyword>